<dbReference type="Gene3D" id="1.10.1660.10">
    <property type="match status" value="1"/>
</dbReference>
<feature type="region of interest" description="Disordered" evidence="2">
    <location>
        <begin position="162"/>
        <end position="194"/>
    </location>
</feature>
<dbReference type="PROSITE" id="PS00552">
    <property type="entry name" value="HTH_MERR_1"/>
    <property type="match status" value="1"/>
</dbReference>
<reference evidence="4 5" key="1">
    <citation type="submission" date="2024-10" db="EMBL/GenBank/DDBJ databases">
        <title>The Natural Products Discovery Center: Release of the First 8490 Sequenced Strains for Exploring Actinobacteria Biosynthetic Diversity.</title>
        <authorList>
            <person name="Kalkreuter E."/>
            <person name="Kautsar S.A."/>
            <person name="Yang D."/>
            <person name="Bader C.D."/>
            <person name="Teijaro C.N."/>
            <person name="Fluegel L."/>
            <person name="Davis C.M."/>
            <person name="Simpson J.R."/>
            <person name="Lauterbach L."/>
            <person name="Steele A.D."/>
            <person name="Gui C."/>
            <person name="Meng S."/>
            <person name="Li G."/>
            <person name="Viehrig K."/>
            <person name="Ye F."/>
            <person name="Su P."/>
            <person name="Kiefer A.F."/>
            <person name="Nichols A."/>
            <person name="Cepeda A.J."/>
            <person name="Yan W."/>
            <person name="Fan B."/>
            <person name="Jiang Y."/>
            <person name="Adhikari A."/>
            <person name="Zheng C.-J."/>
            <person name="Schuster L."/>
            <person name="Cowan T.M."/>
            <person name="Smanski M.J."/>
            <person name="Chevrette M.G."/>
            <person name="De Carvalho L.P.S."/>
            <person name="Shen B."/>
        </authorList>
    </citation>
    <scope>NUCLEOTIDE SEQUENCE [LARGE SCALE GENOMIC DNA]</scope>
    <source>
        <strain evidence="4 5">NPDC049503</strain>
    </source>
</reference>
<sequence length="319" mass="32265">MEEDLLPIGQFARLSRLSVKQLRHYDELGLLVPAHVDADTGYRYYRPSQARAALSIGLLRSLDVPLAVVGEVLSGSAGALASVRDDLEAELARRRRTLASLEWVMSQGLPSAAVRLVTEPARRVLVVRERAAGPADLGRATSAGVARLTALAFGGGDGLAARPGGSSAGSSGAAGGPAGGAGGGGHGGGDGGAADGAAGGAKAWVAAPGQGSPVQLVGLFPADLDDPMELAVALVLAPGLVGAVAGGASVEVLPGGVFASATHVGPYDQISLTAHAVLAWCAERRHEPRGPIREVYVSNPAVTPPDQLVTHLMICLEER</sequence>
<evidence type="ECO:0000313" key="5">
    <source>
        <dbReference type="Proteomes" id="UP001612928"/>
    </source>
</evidence>
<dbReference type="Pfam" id="PF06445">
    <property type="entry name" value="GyrI-like"/>
    <property type="match status" value="1"/>
</dbReference>
<gene>
    <name evidence="4" type="ORF">ACIBP5_23450</name>
</gene>
<evidence type="ECO:0000259" key="3">
    <source>
        <dbReference type="PROSITE" id="PS50937"/>
    </source>
</evidence>
<dbReference type="EMBL" id="JBITMB010000005">
    <property type="protein sequence ID" value="MFI7442936.1"/>
    <property type="molecule type" value="Genomic_DNA"/>
</dbReference>
<dbReference type="InterPro" id="IPR000551">
    <property type="entry name" value="MerR-type_HTH_dom"/>
</dbReference>
<dbReference type="RefSeq" id="WP_397022958.1">
    <property type="nucleotide sequence ID" value="NZ_JBITMB010000005.1"/>
</dbReference>
<dbReference type="SUPFAM" id="SSF55136">
    <property type="entry name" value="Probable bacterial effector-binding domain"/>
    <property type="match status" value="1"/>
</dbReference>
<accession>A0ABW8A835</accession>
<dbReference type="InterPro" id="IPR011256">
    <property type="entry name" value="Reg_factor_effector_dom_sf"/>
</dbReference>
<keyword evidence="5" id="KW-1185">Reference proteome</keyword>
<feature type="compositionally biased region" description="Gly residues" evidence="2">
    <location>
        <begin position="172"/>
        <end position="194"/>
    </location>
</feature>
<comment type="caution">
    <text evidence="4">The sequence shown here is derived from an EMBL/GenBank/DDBJ whole genome shotgun (WGS) entry which is preliminary data.</text>
</comment>
<dbReference type="Gene3D" id="3.20.80.10">
    <property type="entry name" value="Regulatory factor, effector binding domain"/>
    <property type="match status" value="1"/>
</dbReference>
<dbReference type="CDD" id="cd01107">
    <property type="entry name" value="HTH_BmrR"/>
    <property type="match status" value="1"/>
</dbReference>
<dbReference type="Pfam" id="PF00376">
    <property type="entry name" value="MerR"/>
    <property type="match status" value="1"/>
</dbReference>
<dbReference type="InterPro" id="IPR029442">
    <property type="entry name" value="GyrI-like"/>
</dbReference>
<organism evidence="4 5">
    <name type="scientific">Nonomuraea indica</name>
    <dbReference type="NCBI Taxonomy" id="1581193"/>
    <lineage>
        <taxon>Bacteria</taxon>
        <taxon>Bacillati</taxon>
        <taxon>Actinomycetota</taxon>
        <taxon>Actinomycetes</taxon>
        <taxon>Streptosporangiales</taxon>
        <taxon>Streptosporangiaceae</taxon>
        <taxon>Nonomuraea</taxon>
    </lineage>
</organism>
<evidence type="ECO:0000256" key="1">
    <source>
        <dbReference type="ARBA" id="ARBA00023125"/>
    </source>
</evidence>
<dbReference type="InterPro" id="IPR047057">
    <property type="entry name" value="MerR_fam"/>
</dbReference>
<evidence type="ECO:0000256" key="2">
    <source>
        <dbReference type="SAM" id="MobiDB-lite"/>
    </source>
</evidence>
<feature type="compositionally biased region" description="Low complexity" evidence="2">
    <location>
        <begin position="162"/>
        <end position="171"/>
    </location>
</feature>
<keyword evidence="1" id="KW-0238">DNA-binding</keyword>
<dbReference type="PROSITE" id="PS50937">
    <property type="entry name" value="HTH_MERR_2"/>
    <property type="match status" value="1"/>
</dbReference>
<protein>
    <submittedName>
        <fullName evidence="4">MerR family transcriptional regulator</fullName>
    </submittedName>
</protein>
<name>A0ABW8A835_9ACTN</name>
<evidence type="ECO:0000313" key="4">
    <source>
        <dbReference type="EMBL" id="MFI7442936.1"/>
    </source>
</evidence>
<dbReference type="PANTHER" id="PTHR30204">
    <property type="entry name" value="REDOX-CYCLING DRUG-SENSING TRANSCRIPTIONAL ACTIVATOR SOXR"/>
    <property type="match status" value="1"/>
</dbReference>
<proteinExistence type="predicted"/>
<feature type="domain" description="HTH merR-type" evidence="3">
    <location>
        <begin position="5"/>
        <end position="75"/>
    </location>
</feature>
<dbReference type="SUPFAM" id="SSF46955">
    <property type="entry name" value="Putative DNA-binding domain"/>
    <property type="match status" value="1"/>
</dbReference>
<dbReference type="PANTHER" id="PTHR30204:SF97">
    <property type="entry name" value="MERR FAMILY REGULATORY PROTEIN"/>
    <property type="match status" value="1"/>
</dbReference>
<dbReference type="SMART" id="SM00422">
    <property type="entry name" value="HTH_MERR"/>
    <property type="match status" value="1"/>
</dbReference>
<dbReference type="InterPro" id="IPR009061">
    <property type="entry name" value="DNA-bd_dom_put_sf"/>
</dbReference>
<dbReference type="Proteomes" id="UP001612928">
    <property type="component" value="Unassembled WGS sequence"/>
</dbReference>